<dbReference type="OMA" id="VAMYNKA"/>
<dbReference type="GO" id="GO:0010521">
    <property type="term" value="F:telomerase inhibitor activity"/>
    <property type="evidence" value="ECO:0007669"/>
    <property type="project" value="TreeGrafter"/>
</dbReference>
<dbReference type="GO" id="GO:0032211">
    <property type="term" value="P:negative regulation of telomere maintenance via telomerase"/>
    <property type="evidence" value="ECO:0007669"/>
    <property type="project" value="TreeGrafter"/>
</dbReference>
<evidence type="ECO:0000313" key="2">
    <source>
        <dbReference type="Proteomes" id="UP000887568"/>
    </source>
</evidence>
<dbReference type="InterPro" id="IPR012340">
    <property type="entry name" value="NA-bd_OB-fold"/>
</dbReference>
<evidence type="ECO:0008006" key="3">
    <source>
        <dbReference type="Google" id="ProtNLM"/>
    </source>
</evidence>
<keyword evidence="2" id="KW-1185">Reference proteome</keyword>
<proteinExistence type="predicted"/>
<name>A0A914AES7_PATMI</name>
<dbReference type="GO" id="GO:0003697">
    <property type="term" value="F:single-stranded DNA binding"/>
    <property type="evidence" value="ECO:0007669"/>
    <property type="project" value="InterPro"/>
</dbReference>
<protein>
    <recommendedName>
        <fullName evidence="3">CST complex subunit TEN1</fullName>
    </recommendedName>
</protein>
<dbReference type="Proteomes" id="UP000887568">
    <property type="component" value="Unplaced"/>
</dbReference>
<dbReference type="PANTHER" id="PTHR33905:SF1">
    <property type="entry name" value="CST COMPLEX SUBUNIT TEN1"/>
    <property type="match status" value="1"/>
</dbReference>
<dbReference type="EnsemblMetazoa" id="XM_038206532.1">
    <property type="protein sequence ID" value="XP_038062460.1"/>
    <property type="gene ID" value="LOC119732947"/>
</dbReference>
<organism evidence="1 2">
    <name type="scientific">Patiria miniata</name>
    <name type="common">Bat star</name>
    <name type="synonym">Asterina miniata</name>
    <dbReference type="NCBI Taxonomy" id="46514"/>
    <lineage>
        <taxon>Eukaryota</taxon>
        <taxon>Metazoa</taxon>
        <taxon>Echinodermata</taxon>
        <taxon>Eleutherozoa</taxon>
        <taxon>Asterozoa</taxon>
        <taxon>Asteroidea</taxon>
        <taxon>Valvatacea</taxon>
        <taxon>Valvatida</taxon>
        <taxon>Asterinidae</taxon>
        <taxon>Patiria</taxon>
    </lineage>
</organism>
<reference evidence="1" key="1">
    <citation type="submission" date="2022-11" db="UniProtKB">
        <authorList>
            <consortium name="EnsemblMetazoa"/>
        </authorList>
    </citation>
    <scope>IDENTIFICATION</scope>
</reference>
<dbReference type="Gene3D" id="2.40.50.140">
    <property type="entry name" value="Nucleic acid-binding proteins"/>
    <property type="match status" value="1"/>
</dbReference>
<dbReference type="RefSeq" id="XP_038062460.1">
    <property type="nucleotide sequence ID" value="XM_038206532.1"/>
</dbReference>
<accession>A0A914AES7</accession>
<evidence type="ECO:0000313" key="1">
    <source>
        <dbReference type="EnsemblMetazoa" id="XP_038062460.1"/>
    </source>
</evidence>
<dbReference type="OrthoDB" id="342190at2759"/>
<sequence>MAWNLPACGKIVRLSELMEGSSEVTGHVRILARLQSYDCIKQQAVVCNVERNCNHQLLIDTRLVEPFHARAGSVFQFLGEIDYGENAQIILRARVVRCVDGVDVAMYNKALDAQRRFFAKRNMQT</sequence>
<dbReference type="AlphaFoldDB" id="A0A914AES7"/>
<dbReference type="GO" id="GO:1990879">
    <property type="term" value="C:CST complex"/>
    <property type="evidence" value="ECO:0007669"/>
    <property type="project" value="InterPro"/>
</dbReference>
<dbReference type="GeneID" id="119732947"/>
<dbReference type="Pfam" id="PF15490">
    <property type="entry name" value="Ten1_2"/>
    <property type="match status" value="1"/>
</dbReference>
<dbReference type="InterPro" id="IPR029146">
    <property type="entry name" value="Ten1_animal_plant"/>
</dbReference>
<dbReference type="PANTHER" id="PTHR33905">
    <property type="entry name" value="CST COMPLEX SUBUNIT TEN1"/>
    <property type="match status" value="1"/>
</dbReference>
<dbReference type="GO" id="GO:0042162">
    <property type="term" value="F:telomeric DNA binding"/>
    <property type="evidence" value="ECO:0007669"/>
    <property type="project" value="TreeGrafter"/>
</dbReference>